<name>A0A7Y9XZR4_9SPHN</name>
<comment type="subcellular location">
    <subcellularLocation>
        <location evidence="1">Membrane</location>
        <topology evidence="1">Multi-pass membrane protein</topology>
    </subcellularLocation>
</comment>
<dbReference type="PIRSF" id="PIRSF006060">
    <property type="entry name" value="AA_transporter"/>
    <property type="match status" value="1"/>
</dbReference>
<feature type="transmembrane region" description="Helical" evidence="5">
    <location>
        <begin position="223"/>
        <end position="243"/>
    </location>
</feature>
<proteinExistence type="predicted"/>
<dbReference type="Pfam" id="PF13520">
    <property type="entry name" value="AA_permease_2"/>
    <property type="match status" value="1"/>
</dbReference>
<evidence type="ECO:0000256" key="2">
    <source>
        <dbReference type="ARBA" id="ARBA00022692"/>
    </source>
</evidence>
<keyword evidence="2 5" id="KW-0812">Transmembrane</keyword>
<dbReference type="PANTHER" id="PTHR11785">
    <property type="entry name" value="AMINO ACID TRANSPORTER"/>
    <property type="match status" value="1"/>
</dbReference>
<comment type="caution">
    <text evidence="6">The sequence shown here is derived from an EMBL/GenBank/DDBJ whole genome shotgun (WGS) entry which is preliminary data.</text>
</comment>
<feature type="transmembrane region" description="Helical" evidence="5">
    <location>
        <begin position="322"/>
        <end position="341"/>
    </location>
</feature>
<evidence type="ECO:0000313" key="6">
    <source>
        <dbReference type="EMBL" id="NYH96315.1"/>
    </source>
</evidence>
<feature type="transmembrane region" description="Helical" evidence="5">
    <location>
        <begin position="153"/>
        <end position="172"/>
    </location>
</feature>
<feature type="transmembrane region" description="Helical" evidence="5">
    <location>
        <begin position="7"/>
        <end position="27"/>
    </location>
</feature>
<gene>
    <name evidence="6" type="ORF">FHS75_002654</name>
</gene>
<feature type="transmembrane region" description="Helical" evidence="5">
    <location>
        <begin position="42"/>
        <end position="65"/>
    </location>
</feature>
<feature type="transmembrane region" description="Helical" evidence="5">
    <location>
        <begin position="184"/>
        <end position="203"/>
    </location>
</feature>
<feature type="transmembrane region" description="Helical" evidence="5">
    <location>
        <begin position="353"/>
        <end position="371"/>
    </location>
</feature>
<dbReference type="InterPro" id="IPR002293">
    <property type="entry name" value="AA/rel_permease1"/>
</dbReference>
<reference evidence="6 7" key="1">
    <citation type="submission" date="2020-07" db="EMBL/GenBank/DDBJ databases">
        <title>Genomic Encyclopedia of Type Strains, Phase IV (KMG-IV): sequencing the most valuable type-strain genomes for metagenomic binning, comparative biology and taxonomic classification.</title>
        <authorList>
            <person name="Goeker M."/>
        </authorList>
    </citation>
    <scope>NUCLEOTIDE SEQUENCE [LARGE SCALE GENOMIC DNA]</scope>
    <source>
        <strain evidence="6 7">DSM 29043</strain>
    </source>
</reference>
<feature type="transmembrane region" description="Helical" evidence="5">
    <location>
        <begin position="86"/>
        <end position="111"/>
    </location>
</feature>
<dbReference type="Gene3D" id="1.20.1740.10">
    <property type="entry name" value="Amino acid/polyamine transporter I"/>
    <property type="match status" value="1"/>
</dbReference>
<dbReference type="Proteomes" id="UP000522081">
    <property type="component" value="Unassembled WGS sequence"/>
</dbReference>
<accession>A0A7Y9XZR4</accession>
<sequence>MNASAKPLAGIDAVAIVVGIVVGAGIFRTPPLVAANLPGEPAILGVWIAGALLSLAGALCYAELASTFPATGGEYSLLRRAYGKRIAVLYGWSRLLVIQTGSLALLAYVYGDYATRLLALGPNSAALHAAIAISAITAIHWTGLRMGARAQRWLTALEIAGLGLLVLAALWAEPAATAPAAGPLESSSIGLALVFVLLTYGGWNEAAYLSAELEGPPARIARVLVSSIAVIAGAYLLVNYALIRALGTNGLAASDAPAADVLQAAWGPGGALLISLMVAAAALASAHGTILTGARSAHALGQDVRGMGWLARWDAERHSPSNALLLQGGIALLLVAAGAMARDGFQLAVEYTAPAFWFFFLAVGVSLFVFRARQPHMVRPFTVPLYPLVPAIFCASCTYLLYSSLAYTGIGALFSAGLMLSGVLLFPFLRADDRDAR</sequence>
<dbReference type="GO" id="GO:0015179">
    <property type="term" value="F:L-amino acid transmembrane transporter activity"/>
    <property type="evidence" value="ECO:0007669"/>
    <property type="project" value="TreeGrafter"/>
</dbReference>
<dbReference type="PANTHER" id="PTHR11785:SF512">
    <property type="entry name" value="SOBREMESA, ISOFORM B"/>
    <property type="match status" value="1"/>
</dbReference>
<keyword evidence="7" id="KW-1185">Reference proteome</keyword>
<keyword evidence="3 5" id="KW-1133">Transmembrane helix</keyword>
<dbReference type="EMBL" id="JACBZF010000005">
    <property type="protein sequence ID" value="NYH96315.1"/>
    <property type="molecule type" value="Genomic_DNA"/>
</dbReference>
<organism evidence="6 7">
    <name type="scientific">Novosphingobium marinum</name>
    <dbReference type="NCBI Taxonomy" id="1514948"/>
    <lineage>
        <taxon>Bacteria</taxon>
        <taxon>Pseudomonadati</taxon>
        <taxon>Pseudomonadota</taxon>
        <taxon>Alphaproteobacteria</taxon>
        <taxon>Sphingomonadales</taxon>
        <taxon>Sphingomonadaceae</taxon>
        <taxon>Novosphingobium</taxon>
    </lineage>
</organism>
<feature type="transmembrane region" description="Helical" evidence="5">
    <location>
        <begin position="383"/>
        <end position="402"/>
    </location>
</feature>
<feature type="transmembrane region" description="Helical" evidence="5">
    <location>
        <begin position="263"/>
        <end position="286"/>
    </location>
</feature>
<dbReference type="InterPro" id="IPR050598">
    <property type="entry name" value="AminoAcid_Transporter"/>
</dbReference>
<protein>
    <submittedName>
        <fullName evidence="6">Amino acid transporter</fullName>
    </submittedName>
</protein>
<dbReference type="AlphaFoldDB" id="A0A7Y9XZR4"/>
<evidence type="ECO:0000256" key="4">
    <source>
        <dbReference type="ARBA" id="ARBA00023136"/>
    </source>
</evidence>
<evidence type="ECO:0000256" key="5">
    <source>
        <dbReference type="SAM" id="Phobius"/>
    </source>
</evidence>
<evidence type="ECO:0000256" key="1">
    <source>
        <dbReference type="ARBA" id="ARBA00004141"/>
    </source>
</evidence>
<dbReference type="GO" id="GO:0016020">
    <property type="term" value="C:membrane"/>
    <property type="evidence" value="ECO:0007669"/>
    <property type="project" value="UniProtKB-SubCell"/>
</dbReference>
<feature type="transmembrane region" description="Helical" evidence="5">
    <location>
        <begin position="117"/>
        <end position="141"/>
    </location>
</feature>
<evidence type="ECO:0000313" key="7">
    <source>
        <dbReference type="Proteomes" id="UP000522081"/>
    </source>
</evidence>
<evidence type="ECO:0000256" key="3">
    <source>
        <dbReference type="ARBA" id="ARBA00022989"/>
    </source>
</evidence>
<keyword evidence="4 5" id="KW-0472">Membrane</keyword>
<feature type="transmembrane region" description="Helical" evidence="5">
    <location>
        <begin position="408"/>
        <end position="429"/>
    </location>
</feature>